<dbReference type="InterPro" id="IPR008840">
    <property type="entry name" value="Sipho_Gp157"/>
</dbReference>
<protein>
    <submittedName>
        <fullName evidence="1">Siphovirus Gp157 family protein</fullName>
    </submittedName>
</protein>
<sequence length="173" mass="18828">MSNAEHSIARNTEYAKRLLADLRASGDAEDAELVADTIEGETGLHEAIEAALAEIDECDVIVAGLKAKEAEFASRRAAAEKRIERIRAMIEQAMLATEQTSFRLTTGTVTLTKRAAGLIIINEADIPGEFWVEQERPAPKLDKKALLRALNEKRAVPGAGLDNGSFSLSVRRK</sequence>
<dbReference type="Pfam" id="PF05565">
    <property type="entry name" value="Sipho_Gp157"/>
    <property type="match status" value="1"/>
</dbReference>
<keyword evidence="2" id="KW-1185">Reference proteome</keyword>
<gene>
    <name evidence="1" type="ORF">Q9315_09615</name>
</gene>
<organism evidence="1 2">
    <name type="scientific">Shinella oryzae</name>
    <dbReference type="NCBI Taxonomy" id="2871820"/>
    <lineage>
        <taxon>Bacteria</taxon>
        <taxon>Pseudomonadati</taxon>
        <taxon>Pseudomonadota</taxon>
        <taxon>Alphaproteobacteria</taxon>
        <taxon>Hyphomicrobiales</taxon>
        <taxon>Rhizobiaceae</taxon>
        <taxon>Shinella</taxon>
    </lineage>
</organism>
<proteinExistence type="predicted"/>
<evidence type="ECO:0000313" key="2">
    <source>
        <dbReference type="Proteomes" id="UP001225788"/>
    </source>
</evidence>
<dbReference type="Proteomes" id="UP001225788">
    <property type="component" value="Chromosome"/>
</dbReference>
<evidence type="ECO:0000313" key="1">
    <source>
        <dbReference type="EMBL" id="WLS01705.1"/>
    </source>
</evidence>
<reference evidence="1 2" key="1">
    <citation type="submission" date="2023-08" db="EMBL/GenBank/DDBJ databases">
        <title>Pathogen: clinical or host-associated sample.</title>
        <authorList>
            <person name="Hergert J."/>
            <person name="Casey R."/>
            <person name="Wagner J."/>
            <person name="Young E.L."/>
            <person name="Oakeson K.F."/>
        </authorList>
    </citation>
    <scope>NUCLEOTIDE SEQUENCE [LARGE SCALE GENOMIC DNA]</scope>
    <source>
        <strain evidence="1 2">UPHL-collab-2</strain>
    </source>
</reference>
<dbReference type="EMBL" id="CP132314">
    <property type="protein sequence ID" value="WLS01705.1"/>
    <property type="molecule type" value="Genomic_DNA"/>
</dbReference>
<name>A0ABY9JZF3_9HYPH</name>
<accession>A0ABY9JZF3</accession>
<dbReference type="RefSeq" id="WP_306156774.1">
    <property type="nucleotide sequence ID" value="NZ_CP132314.1"/>
</dbReference>